<dbReference type="Gene3D" id="3.30.70.270">
    <property type="match status" value="1"/>
</dbReference>
<dbReference type="HOGENOM" id="CLU_2480556_0_0_6"/>
<reference evidence="2" key="1">
    <citation type="submission" date="2004-02" db="EMBL/GenBank/DDBJ databases">
        <title>The genome sequence of the enterobacterial phytopathogen Erwinia carotovora subsp. atroseptica SCRI1043 and functional genomic identification of novel virulence factors.</title>
        <authorList>
            <person name="Bell K.S."/>
            <person name="Sebaihia M."/>
            <person name="Pritchard L."/>
            <person name="Holden M."/>
            <person name="Hyman L.J."/>
            <person name="Holeva M.C."/>
            <person name="Thomson N.R."/>
            <person name="Bentley S.D."/>
            <person name="Churcher C."/>
            <person name="Mungall K."/>
            <person name="Atkin R."/>
            <person name="Bason N."/>
            <person name="Brooks K."/>
            <person name="Chillingworth T."/>
            <person name="Clark K."/>
            <person name="Doggett J."/>
            <person name="Fraser A."/>
            <person name="Hance Z."/>
            <person name="Hauser H."/>
            <person name="Jagels K."/>
            <person name="Moule S."/>
            <person name="Norbertczak H."/>
            <person name="Ormond D."/>
            <person name="Price C."/>
            <person name="Quail M.A."/>
            <person name="Sanders M."/>
            <person name="Walker D."/>
            <person name="Whitehead S."/>
            <person name="Salmond G.P.C."/>
            <person name="Birch P.R.J."/>
            <person name="Barrell B.G."/>
            <person name="Parkhill J."/>
            <person name="Toth I.K."/>
        </authorList>
    </citation>
    <scope>NUCLEOTIDE SEQUENCE</scope>
    <source>
        <strain evidence="2">SCRI1043</strain>
    </source>
</reference>
<dbReference type="KEGG" id="eca:ECA1471"/>
<dbReference type="STRING" id="218491.ECA1471"/>
<evidence type="ECO:0008006" key="4">
    <source>
        <dbReference type="Google" id="ProtNLM"/>
    </source>
</evidence>
<dbReference type="InterPro" id="IPR029787">
    <property type="entry name" value="Nucleotide_cyclase"/>
</dbReference>
<evidence type="ECO:0000313" key="3">
    <source>
        <dbReference type="Proteomes" id="UP000007966"/>
    </source>
</evidence>
<dbReference type="SUPFAM" id="SSF55073">
    <property type="entry name" value="Nucleotide cyclase"/>
    <property type="match status" value="1"/>
</dbReference>
<dbReference type="EMBL" id="BX950851">
    <property type="protein sequence ID" value="CAG74381.1"/>
    <property type="molecule type" value="Genomic_DNA"/>
</dbReference>
<gene>
    <name evidence="2" type="ordered locus">ECA1471</name>
</gene>
<keyword evidence="3" id="KW-1185">Reference proteome</keyword>
<dbReference type="AlphaFoldDB" id="Q6D754"/>
<dbReference type="InterPro" id="IPR043128">
    <property type="entry name" value="Rev_trsase/Diguanyl_cyclase"/>
</dbReference>
<organism evidence="2 3">
    <name type="scientific">Pectobacterium atrosepticum (strain SCRI 1043 / ATCC BAA-672)</name>
    <name type="common">Erwinia carotovora subsp. atroseptica</name>
    <dbReference type="NCBI Taxonomy" id="218491"/>
    <lineage>
        <taxon>Bacteria</taxon>
        <taxon>Pseudomonadati</taxon>
        <taxon>Pseudomonadota</taxon>
        <taxon>Gammaproteobacteria</taxon>
        <taxon>Enterobacterales</taxon>
        <taxon>Pectobacteriaceae</taxon>
        <taxon>Pectobacterium</taxon>
    </lineage>
</organism>
<dbReference type="Proteomes" id="UP000007966">
    <property type="component" value="Chromosome"/>
</dbReference>
<evidence type="ECO:0000313" key="2">
    <source>
        <dbReference type="EMBL" id="CAG74381.1"/>
    </source>
</evidence>
<evidence type="ECO:0000256" key="1">
    <source>
        <dbReference type="SAM" id="MobiDB-lite"/>
    </source>
</evidence>
<accession>Q6D754</accession>
<proteinExistence type="predicted"/>
<protein>
    <recommendedName>
        <fullName evidence="4">GGDEF domain-containing protein</fullName>
    </recommendedName>
</protein>
<sequence length="87" mass="9505">MGENEHVASSFRDSITLLLKGNYPLGTVKIEYLGASMGIVTADPSVDEPDGVIRRADAAMYANKVMRKKAQASADQDDAMPFTSRRR</sequence>
<feature type="region of interest" description="Disordered" evidence="1">
    <location>
        <begin position="67"/>
        <end position="87"/>
    </location>
</feature>
<dbReference type="eggNOG" id="COG2199">
    <property type="taxonomic scope" value="Bacteria"/>
</dbReference>
<name>Q6D754_PECAS</name>